<name>A0ABY4C4Z1_9MICO</name>
<reference evidence="1 2" key="1">
    <citation type="submission" date="2022-03" db="EMBL/GenBank/DDBJ databases">
        <title>Mucilaginibacter sp. isolated from the gut of Protaetia brevitarsis seulensis larvae.</title>
        <authorList>
            <person name="Won M."/>
            <person name="Kim S.-J."/>
            <person name="Kwon S.-W."/>
        </authorList>
    </citation>
    <scope>NUCLEOTIDE SEQUENCE [LARGE SCALE GENOMIC DNA]</scope>
    <source>
        <strain evidence="1 2">CFWR-12</strain>
    </source>
</reference>
<dbReference type="EMBL" id="CP094528">
    <property type="protein sequence ID" value="UOE45497.1"/>
    <property type="molecule type" value="Genomic_DNA"/>
</dbReference>
<sequence>MLAEHEEVFANWLGVDETGVEPPVCLESVATALHGGVVVGARVASALVLDVAGGGRRMLVVGRADDAVTGAGGEFGVVAE</sequence>
<organism evidence="1 2">
    <name type="scientific">Agromyces larvae</name>
    <dbReference type="NCBI Taxonomy" id="2929802"/>
    <lineage>
        <taxon>Bacteria</taxon>
        <taxon>Bacillati</taxon>
        <taxon>Actinomycetota</taxon>
        <taxon>Actinomycetes</taxon>
        <taxon>Micrococcales</taxon>
        <taxon>Microbacteriaceae</taxon>
        <taxon>Agromyces</taxon>
    </lineage>
</organism>
<proteinExistence type="predicted"/>
<gene>
    <name evidence="1" type="ORF">MTO99_06995</name>
</gene>
<accession>A0ABY4C4Z1</accession>
<dbReference type="RefSeq" id="WP_243558096.1">
    <property type="nucleotide sequence ID" value="NZ_CP094528.1"/>
</dbReference>
<protein>
    <submittedName>
        <fullName evidence="1">Uncharacterized protein</fullName>
    </submittedName>
</protein>
<keyword evidence="2" id="KW-1185">Reference proteome</keyword>
<dbReference type="Proteomes" id="UP000832097">
    <property type="component" value="Chromosome"/>
</dbReference>
<evidence type="ECO:0000313" key="1">
    <source>
        <dbReference type="EMBL" id="UOE45497.1"/>
    </source>
</evidence>
<evidence type="ECO:0000313" key="2">
    <source>
        <dbReference type="Proteomes" id="UP000832097"/>
    </source>
</evidence>